<dbReference type="AlphaFoldDB" id="A0A0J6CDU2"/>
<dbReference type="InterPro" id="IPR025560">
    <property type="entry name" value="Imm22"/>
</dbReference>
<dbReference type="RefSeq" id="WP_009017660.1">
    <property type="nucleotide sequence ID" value="NZ_LFJV01000099.1"/>
</dbReference>
<sequence>MSKIMIWVGQFDSEADFEKYMDQSAFRQWWKEYDEDNKELRCQFCKELGVMDYDEDSLIMKYSSEGLENLLNVIPADTDKIKEILRAKKITVANAAIMYNSHEGISLQKATNTVSVSFLGSFIFELNPTGTTASTAGLKYMTWIGHTDKNETEFMEYFNQEQYLKELEAYESGQSKKRPNPEHRCQFCKDLGIKFYYPEFLRIKIDKTCTMNSVQLIQSVIIDNNVLDCWVEKSLNRNGLNNASNNCTFCYIPNGFRDKKKNQKVFILKENMKGHLGIPKKYVEEIADYNGLRYLSTFEWE</sequence>
<dbReference type="Proteomes" id="UP000036166">
    <property type="component" value="Unassembled WGS sequence"/>
</dbReference>
<dbReference type="Pfam" id="PF14112">
    <property type="entry name" value="DUF4284"/>
    <property type="match status" value="1"/>
</dbReference>
<dbReference type="EMBL" id="LFJV01000099">
    <property type="protein sequence ID" value="KMM31435.1"/>
    <property type="molecule type" value="Genomic_DNA"/>
</dbReference>
<accession>A0A0J6CDU2</accession>
<gene>
    <name evidence="1" type="ORF">ACM15_22550</name>
</gene>
<protein>
    <submittedName>
        <fullName evidence="1">Uncharacterized protein</fullName>
    </submittedName>
</protein>
<reference evidence="1 2" key="1">
    <citation type="submission" date="2015-06" db="EMBL/GenBank/DDBJ databases">
        <title>Draft Genome Sequence of Parabacteroides goldsteinii with Putative Novel Metallo-Beta-Lactamases Isolated from a Blood Culture from a Human Patient.</title>
        <authorList>
            <person name="Krogh T.J."/>
            <person name="Agergaard C.N."/>
            <person name="Moller-Jensen J."/>
            <person name="Justesen U.S."/>
        </authorList>
    </citation>
    <scope>NUCLEOTIDE SEQUENCE [LARGE SCALE GENOMIC DNA]</scope>
    <source>
        <strain evidence="1 2">910340</strain>
    </source>
</reference>
<dbReference type="GeneID" id="60369028"/>
<proteinExistence type="predicted"/>
<organism evidence="1 2">
    <name type="scientific">Parabacteroides goldsteinii</name>
    <dbReference type="NCBI Taxonomy" id="328812"/>
    <lineage>
        <taxon>Bacteria</taxon>
        <taxon>Pseudomonadati</taxon>
        <taxon>Bacteroidota</taxon>
        <taxon>Bacteroidia</taxon>
        <taxon>Bacteroidales</taxon>
        <taxon>Tannerellaceae</taxon>
        <taxon>Parabacteroides</taxon>
    </lineage>
</organism>
<dbReference type="PATRIC" id="fig|328812.4.peg.5862"/>
<comment type="caution">
    <text evidence="1">The sequence shown here is derived from an EMBL/GenBank/DDBJ whole genome shotgun (WGS) entry which is preliminary data.</text>
</comment>
<evidence type="ECO:0000313" key="2">
    <source>
        <dbReference type="Proteomes" id="UP000036166"/>
    </source>
</evidence>
<evidence type="ECO:0000313" key="1">
    <source>
        <dbReference type="EMBL" id="KMM31435.1"/>
    </source>
</evidence>
<name>A0A0J6CDU2_9BACT</name>